<keyword evidence="4 6" id="KW-0694">RNA-binding</keyword>
<evidence type="ECO:0000256" key="2">
    <source>
        <dbReference type="ARBA" id="ARBA00023274"/>
    </source>
</evidence>
<dbReference type="Proteomes" id="UP000176846">
    <property type="component" value="Unassembled WGS sequence"/>
</dbReference>
<keyword evidence="2 4" id="KW-0687">Ribonucleoprotein</keyword>
<dbReference type="GO" id="GO:0003735">
    <property type="term" value="F:structural constituent of ribosome"/>
    <property type="evidence" value="ECO:0007669"/>
    <property type="project" value="InterPro"/>
</dbReference>
<dbReference type="Gene3D" id="1.10.287.10">
    <property type="entry name" value="S15/NS1, RNA-binding"/>
    <property type="match status" value="1"/>
</dbReference>
<dbReference type="HAMAP" id="MF_01343_B">
    <property type="entry name" value="Ribosomal_uS15_B"/>
    <property type="match status" value="1"/>
</dbReference>
<keyword evidence="1 4" id="KW-0689">Ribosomal protein</keyword>
<gene>
    <name evidence="4" type="primary">rpsO</name>
    <name evidence="7" type="ORF">A2936_01705</name>
</gene>
<protein>
    <recommendedName>
        <fullName evidence="4">Small ribosomal subunit protein uS15</fullName>
    </recommendedName>
</protein>
<evidence type="ECO:0000256" key="1">
    <source>
        <dbReference type="ARBA" id="ARBA00022980"/>
    </source>
</evidence>
<dbReference type="NCBIfam" id="TIGR00952">
    <property type="entry name" value="S15_bact"/>
    <property type="match status" value="1"/>
</dbReference>
<dbReference type="InterPro" id="IPR009068">
    <property type="entry name" value="uS15_NS1_RNA-bd_sf"/>
</dbReference>
<comment type="similarity">
    <text evidence="4 5">Belongs to the universal ribosomal protein uS15 family.</text>
</comment>
<dbReference type="EMBL" id="MGEK01000027">
    <property type="protein sequence ID" value="OGL81536.1"/>
    <property type="molecule type" value="Genomic_DNA"/>
</dbReference>
<dbReference type="SUPFAM" id="SSF47060">
    <property type="entry name" value="S15/NS1 RNA-binding domain"/>
    <property type="match status" value="1"/>
</dbReference>
<comment type="caution">
    <text evidence="7">The sequence shown here is derived from an EMBL/GenBank/DDBJ whole genome shotgun (WGS) entry which is preliminary data.</text>
</comment>
<dbReference type="AlphaFoldDB" id="A0A1F7UTF3"/>
<evidence type="ECO:0000256" key="4">
    <source>
        <dbReference type="HAMAP-Rule" id="MF_01343"/>
    </source>
</evidence>
<dbReference type="InterPro" id="IPR005290">
    <property type="entry name" value="Ribosomal_uS15_bac-type"/>
</dbReference>
<dbReference type="PANTHER" id="PTHR23321:SF26">
    <property type="entry name" value="SMALL RIBOSOMAL SUBUNIT PROTEIN US15M"/>
    <property type="match status" value="1"/>
</dbReference>
<proteinExistence type="inferred from homology"/>
<comment type="function">
    <text evidence="4">Forms an intersubunit bridge (bridge B4) with the 23S rRNA of the 50S subunit in the ribosome.</text>
</comment>
<evidence type="ECO:0000256" key="6">
    <source>
        <dbReference type="RuleBase" id="RU004524"/>
    </source>
</evidence>
<name>A0A1F7UTF3_9BACT</name>
<dbReference type="GO" id="GO:0019843">
    <property type="term" value="F:rRNA binding"/>
    <property type="evidence" value="ECO:0007669"/>
    <property type="project" value="UniProtKB-UniRule"/>
</dbReference>
<evidence type="ECO:0000313" key="8">
    <source>
        <dbReference type="Proteomes" id="UP000176846"/>
    </source>
</evidence>
<evidence type="ECO:0000256" key="3">
    <source>
        <dbReference type="ARBA" id="ARBA00064542"/>
    </source>
</evidence>
<keyword evidence="4 6" id="KW-0699">rRNA-binding</keyword>
<evidence type="ECO:0000313" key="7">
    <source>
        <dbReference type="EMBL" id="OGL81536.1"/>
    </source>
</evidence>
<dbReference type="GO" id="GO:0022627">
    <property type="term" value="C:cytosolic small ribosomal subunit"/>
    <property type="evidence" value="ECO:0007669"/>
    <property type="project" value="TreeGrafter"/>
</dbReference>
<evidence type="ECO:0000256" key="5">
    <source>
        <dbReference type="RuleBase" id="RU003919"/>
    </source>
</evidence>
<dbReference type="CDD" id="cd00353">
    <property type="entry name" value="Ribosomal_S15p_S13e"/>
    <property type="match status" value="1"/>
</dbReference>
<organism evidence="7 8">
    <name type="scientific">Candidatus Uhrbacteria bacterium RIFCSPLOWO2_01_FULL_47_25</name>
    <dbReference type="NCBI Taxonomy" id="1802402"/>
    <lineage>
        <taxon>Bacteria</taxon>
        <taxon>Candidatus Uhriibacteriota</taxon>
    </lineage>
</organism>
<dbReference type="FunFam" id="1.10.287.10:FF:000002">
    <property type="entry name" value="30S ribosomal protein S15"/>
    <property type="match status" value="1"/>
</dbReference>
<dbReference type="Pfam" id="PF00312">
    <property type="entry name" value="Ribosomal_S15"/>
    <property type="match status" value="1"/>
</dbReference>
<dbReference type="Gene3D" id="6.10.250.3130">
    <property type="match status" value="1"/>
</dbReference>
<comment type="subunit">
    <text evidence="3 4">Part of the 30S ribosomal subunit. Forms a bridge to the 50S subunit in the 70S ribosome, contacting the 23S rRNA.</text>
</comment>
<dbReference type="SMART" id="SM01387">
    <property type="entry name" value="Ribosomal_S15"/>
    <property type="match status" value="1"/>
</dbReference>
<dbReference type="InterPro" id="IPR000589">
    <property type="entry name" value="Ribosomal_uS15"/>
</dbReference>
<comment type="function">
    <text evidence="4 6">One of the primary rRNA binding proteins, it binds directly to 16S rRNA where it helps nucleate assembly of the platform of the 30S subunit by binding and bridging several RNA helices of the 16S rRNA.</text>
</comment>
<dbReference type="PROSITE" id="PS00362">
    <property type="entry name" value="RIBOSOMAL_S15"/>
    <property type="match status" value="1"/>
</dbReference>
<sequence>MLDKKIKEKIIKKFAVHENDTGSSEVQIAILTEEIRQLTEHLKTHKKDFSSRRGLLKKVGERRRLLRYLERENPDSFENLVKRLKLKLAKRYEKKEPSVDEILPEEPLIPVVEEEVATE</sequence>
<dbReference type="GO" id="GO:0006412">
    <property type="term" value="P:translation"/>
    <property type="evidence" value="ECO:0007669"/>
    <property type="project" value="UniProtKB-UniRule"/>
</dbReference>
<reference evidence="7 8" key="1">
    <citation type="journal article" date="2016" name="Nat. Commun.">
        <title>Thousands of microbial genomes shed light on interconnected biogeochemical processes in an aquifer system.</title>
        <authorList>
            <person name="Anantharaman K."/>
            <person name="Brown C.T."/>
            <person name="Hug L.A."/>
            <person name="Sharon I."/>
            <person name="Castelle C.J."/>
            <person name="Probst A.J."/>
            <person name="Thomas B.C."/>
            <person name="Singh A."/>
            <person name="Wilkins M.J."/>
            <person name="Karaoz U."/>
            <person name="Brodie E.L."/>
            <person name="Williams K.H."/>
            <person name="Hubbard S.S."/>
            <person name="Banfield J.F."/>
        </authorList>
    </citation>
    <scope>NUCLEOTIDE SEQUENCE [LARGE SCALE GENOMIC DNA]</scope>
</reference>
<dbReference type="PANTHER" id="PTHR23321">
    <property type="entry name" value="RIBOSOMAL PROTEIN S15, BACTERIAL AND ORGANELLAR"/>
    <property type="match status" value="1"/>
</dbReference>
<accession>A0A1F7UTF3</accession>